<evidence type="ECO:0000256" key="3">
    <source>
        <dbReference type="ARBA" id="ARBA00023015"/>
    </source>
</evidence>
<evidence type="ECO:0000256" key="1">
    <source>
        <dbReference type="ARBA" id="ARBA00011764"/>
    </source>
</evidence>
<dbReference type="Proteomes" id="UP001153737">
    <property type="component" value="Chromosome 4"/>
</dbReference>
<evidence type="ECO:0000256" key="2">
    <source>
        <dbReference type="ARBA" id="ARBA00016807"/>
    </source>
</evidence>
<dbReference type="PANTHER" id="PTHR23098">
    <property type="entry name" value="AGAP001331-PA-RELATED"/>
    <property type="match status" value="1"/>
</dbReference>
<dbReference type="PANTHER" id="PTHR23098:SF16">
    <property type="entry name" value="REGULATORY PROTEIN ZESTE"/>
    <property type="match status" value="1"/>
</dbReference>
<dbReference type="InterPro" id="IPR028002">
    <property type="entry name" value="Myb_DNA-bind_5"/>
</dbReference>
<keyword evidence="4" id="KW-0804">Transcription</keyword>
<dbReference type="GO" id="GO:0005634">
    <property type="term" value="C:nucleus"/>
    <property type="evidence" value="ECO:0007669"/>
    <property type="project" value="TreeGrafter"/>
</dbReference>
<evidence type="ECO:0000256" key="5">
    <source>
        <dbReference type="ARBA" id="ARBA00025466"/>
    </source>
</evidence>
<dbReference type="AlphaFoldDB" id="A0A9P0DUI2"/>
<evidence type="ECO:0000313" key="7">
    <source>
        <dbReference type="EMBL" id="CAH1163386.1"/>
    </source>
</evidence>
<reference evidence="7" key="1">
    <citation type="submission" date="2022-01" db="EMBL/GenBank/DDBJ databases">
        <authorList>
            <person name="King R."/>
        </authorList>
    </citation>
    <scope>NUCLEOTIDE SEQUENCE</scope>
</reference>
<feature type="domain" description="Myb/SANT-like DNA-binding" evidence="6">
    <location>
        <begin position="2"/>
        <end position="73"/>
    </location>
</feature>
<dbReference type="OrthoDB" id="7543230at2759"/>
<name>A0A9P0DUI2_PHACE</name>
<evidence type="ECO:0000313" key="8">
    <source>
        <dbReference type="Proteomes" id="UP001153737"/>
    </source>
</evidence>
<gene>
    <name evidence="7" type="ORF">PHAECO_LOCUS7837</name>
</gene>
<comment type="subunit">
    <text evidence="1">Self-associates forming complexes of several hundred monomers.</text>
</comment>
<proteinExistence type="predicted"/>
<sequence>MSPSQKTELINFMDKNPELRSGKFTKTFTFKKSQELWITITNSLNSLPGAQKTWQQWRKTWHDLKISAKRKTAEVKKYQRTTGGGPALPNENLLNNEEIQVVNMMAPVAIEGHLVAESSTSFEFPDPFINEEEFANVSRNVSIDEHNEVILLVENEETASDHLYYATEKKDDGKENIELPSKPKRSTKKLFQVQRLNQTIAATEKMAEQNEKRKDQKGLYEAQKLKLYEQDIEVKKRIASALEKIAQKM</sequence>
<reference evidence="7" key="2">
    <citation type="submission" date="2022-10" db="EMBL/GenBank/DDBJ databases">
        <authorList>
            <consortium name="ENA_rothamsted_submissions"/>
            <consortium name="culmorum"/>
            <person name="King R."/>
        </authorList>
    </citation>
    <scope>NUCLEOTIDE SEQUENCE</scope>
</reference>
<keyword evidence="3" id="KW-0805">Transcription regulation</keyword>
<keyword evidence="8" id="KW-1185">Reference proteome</keyword>
<dbReference type="EMBL" id="OU896710">
    <property type="protein sequence ID" value="CAH1163386.1"/>
    <property type="molecule type" value="Genomic_DNA"/>
</dbReference>
<organism evidence="7 8">
    <name type="scientific">Phaedon cochleariae</name>
    <name type="common">Mustard beetle</name>
    <dbReference type="NCBI Taxonomy" id="80249"/>
    <lineage>
        <taxon>Eukaryota</taxon>
        <taxon>Metazoa</taxon>
        <taxon>Ecdysozoa</taxon>
        <taxon>Arthropoda</taxon>
        <taxon>Hexapoda</taxon>
        <taxon>Insecta</taxon>
        <taxon>Pterygota</taxon>
        <taxon>Neoptera</taxon>
        <taxon>Endopterygota</taxon>
        <taxon>Coleoptera</taxon>
        <taxon>Polyphaga</taxon>
        <taxon>Cucujiformia</taxon>
        <taxon>Chrysomeloidea</taxon>
        <taxon>Chrysomelidae</taxon>
        <taxon>Chrysomelinae</taxon>
        <taxon>Chrysomelini</taxon>
        <taxon>Phaedon</taxon>
    </lineage>
</organism>
<evidence type="ECO:0000259" key="6">
    <source>
        <dbReference type="Pfam" id="PF13873"/>
    </source>
</evidence>
<accession>A0A9P0DUI2</accession>
<evidence type="ECO:0000256" key="4">
    <source>
        <dbReference type="ARBA" id="ARBA00023163"/>
    </source>
</evidence>
<dbReference type="Pfam" id="PF13873">
    <property type="entry name" value="Myb_DNA-bind_5"/>
    <property type="match status" value="1"/>
</dbReference>
<comment type="function">
    <text evidence="5">Involved in transvection phenomena (= synapsis-dependent gene expression), where the synaptic pairing of chromosomes carrying genes with which zeste interacts influences the expression of these genes. Zeste binds to DNA and stimulates transcription from a nearby promoter.</text>
</comment>
<protein>
    <recommendedName>
        <fullName evidence="2">Regulatory protein zeste</fullName>
    </recommendedName>
</protein>